<evidence type="ECO:0000313" key="3">
    <source>
        <dbReference type="WBParaSite" id="jg4202"/>
    </source>
</evidence>
<dbReference type="WBParaSite" id="jg4202">
    <property type="protein sequence ID" value="jg4202"/>
    <property type="gene ID" value="jg4202"/>
</dbReference>
<reference evidence="3" key="1">
    <citation type="submission" date="2022-11" db="UniProtKB">
        <authorList>
            <consortium name="WormBaseParasite"/>
        </authorList>
    </citation>
    <scope>IDENTIFICATION</scope>
</reference>
<feature type="region of interest" description="Disordered" evidence="1">
    <location>
        <begin position="1"/>
        <end position="21"/>
    </location>
</feature>
<feature type="compositionally biased region" description="Polar residues" evidence="1">
    <location>
        <begin position="1"/>
        <end position="13"/>
    </location>
</feature>
<proteinExistence type="predicted"/>
<evidence type="ECO:0000313" key="2">
    <source>
        <dbReference type="Proteomes" id="UP000887574"/>
    </source>
</evidence>
<dbReference type="AlphaFoldDB" id="A0A915EDN9"/>
<protein>
    <submittedName>
        <fullName evidence="3">Uncharacterized protein</fullName>
    </submittedName>
</protein>
<sequence length="115" mass="12904">MDASSSSTVQSAFEATRTAASPPDLPKFIDVVAELYMNRLLDLYYSCLSKEENYEVYESTEGEDNHHGDFRSISQLFGEAYREPFSDVAASGNADLQCLANRIRFGLDDWYGTHS</sequence>
<evidence type="ECO:0000256" key="1">
    <source>
        <dbReference type="SAM" id="MobiDB-lite"/>
    </source>
</evidence>
<organism evidence="2 3">
    <name type="scientific">Ditylenchus dipsaci</name>
    <dbReference type="NCBI Taxonomy" id="166011"/>
    <lineage>
        <taxon>Eukaryota</taxon>
        <taxon>Metazoa</taxon>
        <taxon>Ecdysozoa</taxon>
        <taxon>Nematoda</taxon>
        <taxon>Chromadorea</taxon>
        <taxon>Rhabditida</taxon>
        <taxon>Tylenchina</taxon>
        <taxon>Tylenchomorpha</taxon>
        <taxon>Sphaerularioidea</taxon>
        <taxon>Anguinidae</taxon>
        <taxon>Anguininae</taxon>
        <taxon>Ditylenchus</taxon>
    </lineage>
</organism>
<keyword evidence="2" id="KW-1185">Reference proteome</keyword>
<name>A0A915EDN9_9BILA</name>
<dbReference type="Proteomes" id="UP000887574">
    <property type="component" value="Unplaced"/>
</dbReference>
<accession>A0A915EDN9</accession>